<sequence>MKIEQSCLLLWLALAVLVSDSPVSAYLRSSASPKSLQKRRQLLVRYLKSKADRINPAFAEELSSGSATYSSTVDEQIQDEKTGSSCDVSGTVTYTISKVSSDITQGGVTTILPVPGSDDLWTLKTSFGSFSADMTAQVLGKHCGRVMDFTSFGRVTVEGAQVKATIRLNGPKNRPEVVDIVDVEQHHIEFETSSATFSKLIRRIPLQAVEQDMNQFIHSLFTSKFQSVMEGELTRSS</sequence>
<evidence type="ECO:0000313" key="3">
    <source>
        <dbReference type="Proteomes" id="UP001153069"/>
    </source>
</evidence>
<proteinExistence type="predicted"/>
<feature type="signal peptide" evidence="1">
    <location>
        <begin position="1"/>
        <end position="25"/>
    </location>
</feature>
<reference evidence="2" key="1">
    <citation type="submission" date="2020-06" db="EMBL/GenBank/DDBJ databases">
        <authorList>
            <consortium name="Plant Systems Biology data submission"/>
        </authorList>
    </citation>
    <scope>NUCLEOTIDE SEQUENCE</scope>
    <source>
        <strain evidence="2">D6</strain>
    </source>
</reference>
<name>A0A9N8ENK7_9STRA</name>
<organism evidence="2 3">
    <name type="scientific">Seminavis robusta</name>
    <dbReference type="NCBI Taxonomy" id="568900"/>
    <lineage>
        <taxon>Eukaryota</taxon>
        <taxon>Sar</taxon>
        <taxon>Stramenopiles</taxon>
        <taxon>Ochrophyta</taxon>
        <taxon>Bacillariophyta</taxon>
        <taxon>Bacillariophyceae</taxon>
        <taxon>Bacillariophycidae</taxon>
        <taxon>Naviculales</taxon>
        <taxon>Naviculaceae</taxon>
        <taxon>Seminavis</taxon>
    </lineage>
</organism>
<protein>
    <recommendedName>
        <fullName evidence="4">Secreted protein</fullName>
    </recommendedName>
</protein>
<feature type="chain" id="PRO_5040263558" description="Secreted protein" evidence="1">
    <location>
        <begin position="26"/>
        <end position="237"/>
    </location>
</feature>
<gene>
    <name evidence="2" type="ORF">SEMRO_1397_G269180.1</name>
</gene>
<keyword evidence="1" id="KW-0732">Signal</keyword>
<dbReference type="AlphaFoldDB" id="A0A9N8ENK7"/>
<dbReference type="EMBL" id="CAICTM010001395">
    <property type="protein sequence ID" value="CAB9523269.1"/>
    <property type="molecule type" value="Genomic_DNA"/>
</dbReference>
<evidence type="ECO:0000256" key="1">
    <source>
        <dbReference type="SAM" id="SignalP"/>
    </source>
</evidence>
<comment type="caution">
    <text evidence="2">The sequence shown here is derived from an EMBL/GenBank/DDBJ whole genome shotgun (WGS) entry which is preliminary data.</text>
</comment>
<accession>A0A9N8ENK7</accession>
<evidence type="ECO:0008006" key="4">
    <source>
        <dbReference type="Google" id="ProtNLM"/>
    </source>
</evidence>
<dbReference type="Proteomes" id="UP001153069">
    <property type="component" value="Unassembled WGS sequence"/>
</dbReference>
<evidence type="ECO:0000313" key="2">
    <source>
        <dbReference type="EMBL" id="CAB9523269.1"/>
    </source>
</evidence>
<keyword evidence="3" id="KW-1185">Reference proteome</keyword>